<dbReference type="Proteomes" id="UP000004263">
    <property type="component" value="Unassembled WGS sequence"/>
</dbReference>
<evidence type="ECO:0000313" key="2">
    <source>
        <dbReference type="Proteomes" id="UP000004263"/>
    </source>
</evidence>
<accession>Q1N2C5</accession>
<gene>
    <name evidence="1" type="ORF">RED65_16631</name>
</gene>
<protein>
    <submittedName>
        <fullName evidence="1">Uncharacterized protein</fullName>
    </submittedName>
</protein>
<comment type="caution">
    <text evidence="1">The sequence shown here is derived from an EMBL/GenBank/DDBJ whole genome shotgun (WGS) entry which is preliminary data.</text>
</comment>
<reference evidence="1 2" key="1">
    <citation type="submission" date="2006-03" db="EMBL/GenBank/DDBJ databases">
        <authorList>
            <person name="Pinhassi J."/>
            <person name="Pedros-Alio C."/>
            <person name="Ferriera S."/>
            <person name="Johnson J."/>
            <person name="Kravitz S."/>
            <person name="Halpern A."/>
            <person name="Remington K."/>
            <person name="Beeson K."/>
            <person name="Tran B."/>
            <person name="Rogers Y.-H."/>
            <person name="Friedman R."/>
            <person name="Venter J.C."/>
        </authorList>
    </citation>
    <scope>NUCLEOTIDE SEQUENCE [LARGE SCALE GENOMIC DNA]</scope>
    <source>
        <strain evidence="1 2">RED65</strain>
    </source>
</reference>
<dbReference type="HOGENOM" id="CLU_128254_1_1_6"/>
<proteinExistence type="predicted"/>
<keyword evidence="2" id="KW-1185">Reference proteome</keyword>
<dbReference type="STRING" id="207949.RED65_16631"/>
<evidence type="ECO:0000313" key="1">
    <source>
        <dbReference type="EMBL" id="EAT12482.1"/>
    </source>
</evidence>
<dbReference type="AlphaFoldDB" id="Q1N2C5"/>
<sequence>MFLPICLLAAVTHAASSELQAEIQFLTNKVQTSPCQFIRNGDKHSGVDAAEHMLSKYDYFADEIHTAEDFIRKAASKSTLTGKPYEVKCSNSHITSQQWLQRHLEDFRQAHSQQ</sequence>
<name>Q1N2C5_9GAMM</name>
<dbReference type="EMBL" id="AAQH01000007">
    <property type="protein sequence ID" value="EAT12482.1"/>
    <property type="molecule type" value="Genomic_DNA"/>
</dbReference>
<dbReference type="Pfam" id="PF17263">
    <property type="entry name" value="DUF5329"/>
    <property type="match status" value="1"/>
</dbReference>
<dbReference type="InterPro" id="IPR035242">
    <property type="entry name" value="DUF5329"/>
</dbReference>
<organism evidence="1 2">
    <name type="scientific">Bermanella marisrubri</name>
    <dbReference type="NCBI Taxonomy" id="207949"/>
    <lineage>
        <taxon>Bacteria</taxon>
        <taxon>Pseudomonadati</taxon>
        <taxon>Pseudomonadota</taxon>
        <taxon>Gammaproteobacteria</taxon>
        <taxon>Oceanospirillales</taxon>
        <taxon>Oceanospirillaceae</taxon>
        <taxon>Bermanella</taxon>
    </lineage>
</organism>